<name>A0A8J4XW96_CHIOP</name>
<protein>
    <submittedName>
        <fullName evidence="2">Uncharacterized protein</fullName>
    </submittedName>
</protein>
<feature type="region of interest" description="Disordered" evidence="1">
    <location>
        <begin position="85"/>
        <end position="120"/>
    </location>
</feature>
<accession>A0A8J4XW96</accession>
<dbReference type="EMBL" id="JACEEZ010020178">
    <property type="protein sequence ID" value="KAG0714868.1"/>
    <property type="molecule type" value="Genomic_DNA"/>
</dbReference>
<comment type="caution">
    <text evidence="2">The sequence shown here is derived from an EMBL/GenBank/DDBJ whole genome shotgun (WGS) entry which is preliminary data.</text>
</comment>
<organism evidence="2 3">
    <name type="scientific">Chionoecetes opilio</name>
    <name type="common">Atlantic snow crab</name>
    <name type="synonym">Cancer opilio</name>
    <dbReference type="NCBI Taxonomy" id="41210"/>
    <lineage>
        <taxon>Eukaryota</taxon>
        <taxon>Metazoa</taxon>
        <taxon>Ecdysozoa</taxon>
        <taxon>Arthropoda</taxon>
        <taxon>Crustacea</taxon>
        <taxon>Multicrustacea</taxon>
        <taxon>Malacostraca</taxon>
        <taxon>Eumalacostraca</taxon>
        <taxon>Eucarida</taxon>
        <taxon>Decapoda</taxon>
        <taxon>Pleocyemata</taxon>
        <taxon>Brachyura</taxon>
        <taxon>Eubrachyura</taxon>
        <taxon>Majoidea</taxon>
        <taxon>Majidae</taxon>
        <taxon>Chionoecetes</taxon>
    </lineage>
</organism>
<proteinExistence type="predicted"/>
<gene>
    <name evidence="2" type="ORF">GWK47_013286</name>
</gene>
<evidence type="ECO:0000313" key="3">
    <source>
        <dbReference type="Proteomes" id="UP000770661"/>
    </source>
</evidence>
<evidence type="ECO:0000256" key="1">
    <source>
        <dbReference type="SAM" id="MobiDB-lite"/>
    </source>
</evidence>
<sequence>MSPVPEPMHGGRPGPGGGDEEEEFTTPAGLPPGPFLLSSSDEELDNSDQDNAHLGYQPLPQDCEAEQEVDYSSLSGLMSALATHGPNTIAVDEDERGEATGTQAVGEDRKETTRQFLQKR</sequence>
<feature type="region of interest" description="Disordered" evidence="1">
    <location>
        <begin position="1"/>
        <end position="68"/>
    </location>
</feature>
<reference evidence="2" key="1">
    <citation type="submission" date="2020-07" db="EMBL/GenBank/DDBJ databases">
        <title>The High-quality genome of the commercially important snow crab, Chionoecetes opilio.</title>
        <authorList>
            <person name="Jeong J.-H."/>
            <person name="Ryu S."/>
        </authorList>
    </citation>
    <scope>NUCLEOTIDE SEQUENCE</scope>
    <source>
        <strain evidence="2">MADBK_172401_WGS</strain>
        <tissue evidence="2">Digestive gland</tissue>
    </source>
</reference>
<dbReference type="Proteomes" id="UP000770661">
    <property type="component" value="Unassembled WGS sequence"/>
</dbReference>
<dbReference type="AlphaFoldDB" id="A0A8J4XW96"/>
<dbReference type="OrthoDB" id="5593200at2759"/>
<keyword evidence="3" id="KW-1185">Reference proteome</keyword>
<evidence type="ECO:0000313" key="2">
    <source>
        <dbReference type="EMBL" id="KAG0714868.1"/>
    </source>
</evidence>